<organism evidence="1 2">
    <name type="scientific">Tistrella arctica</name>
    <dbReference type="NCBI Taxonomy" id="3133430"/>
    <lineage>
        <taxon>Bacteria</taxon>
        <taxon>Pseudomonadati</taxon>
        <taxon>Pseudomonadota</taxon>
        <taxon>Alphaproteobacteria</taxon>
        <taxon>Geminicoccales</taxon>
        <taxon>Geminicoccaceae</taxon>
        <taxon>Tistrella</taxon>
    </lineage>
</organism>
<accession>A0ABU9YLA2</accession>
<evidence type="ECO:0000313" key="2">
    <source>
        <dbReference type="Proteomes" id="UP001413721"/>
    </source>
</evidence>
<protein>
    <submittedName>
        <fullName evidence="1">Uncharacterized protein</fullName>
    </submittedName>
</protein>
<name>A0ABU9YLA2_9PROT</name>
<reference evidence="1 2" key="1">
    <citation type="submission" date="2024-03" db="EMBL/GenBank/DDBJ databases">
        <title>High-quality draft genome sequencing of Tistrella sp. BH-R2-4.</title>
        <authorList>
            <person name="Dong C."/>
        </authorList>
    </citation>
    <scope>NUCLEOTIDE SEQUENCE [LARGE SCALE GENOMIC DNA]</scope>
    <source>
        <strain evidence="1 2">BH-R2-4</strain>
    </source>
</reference>
<gene>
    <name evidence="1" type="ORF">WG926_14750</name>
</gene>
<dbReference type="Proteomes" id="UP001413721">
    <property type="component" value="Unassembled WGS sequence"/>
</dbReference>
<dbReference type="RefSeq" id="WP_345933131.1">
    <property type="nucleotide sequence ID" value="NZ_JBBKTV010000004.1"/>
</dbReference>
<keyword evidence="2" id="KW-1185">Reference proteome</keyword>
<dbReference type="EMBL" id="JBBKTW010000005">
    <property type="protein sequence ID" value="MEN2989573.1"/>
    <property type="molecule type" value="Genomic_DNA"/>
</dbReference>
<proteinExistence type="predicted"/>
<sequence length="48" mass="5394">MTTIRTSDQPQTNPARKLWQTPVLSCDDMRDAEALSDLLSMPKFLIAS</sequence>
<comment type="caution">
    <text evidence="1">The sequence shown here is derived from an EMBL/GenBank/DDBJ whole genome shotgun (WGS) entry which is preliminary data.</text>
</comment>
<evidence type="ECO:0000313" key="1">
    <source>
        <dbReference type="EMBL" id="MEN2989573.1"/>
    </source>
</evidence>